<keyword evidence="3" id="KW-0949">S-adenosyl-L-methionine</keyword>
<gene>
    <name evidence="5" type="ORF">METZ01_LOCUS79638</name>
</gene>
<dbReference type="PANTHER" id="PTHR43464:SF19">
    <property type="entry name" value="UBIQUINONE BIOSYNTHESIS O-METHYLTRANSFERASE, MITOCHONDRIAL"/>
    <property type="match status" value="1"/>
</dbReference>
<dbReference type="EMBL" id="UINC01006313">
    <property type="protein sequence ID" value="SVA26784.1"/>
    <property type="molecule type" value="Genomic_DNA"/>
</dbReference>
<dbReference type="SUPFAM" id="SSF53335">
    <property type="entry name" value="S-adenosyl-L-methionine-dependent methyltransferases"/>
    <property type="match status" value="1"/>
</dbReference>
<evidence type="ECO:0000259" key="4">
    <source>
        <dbReference type="Pfam" id="PF08242"/>
    </source>
</evidence>
<dbReference type="GO" id="GO:0008168">
    <property type="term" value="F:methyltransferase activity"/>
    <property type="evidence" value="ECO:0007669"/>
    <property type="project" value="UniProtKB-KW"/>
</dbReference>
<dbReference type="AlphaFoldDB" id="A0A381UFM4"/>
<dbReference type="InterPro" id="IPR013217">
    <property type="entry name" value="Methyltransf_12"/>
</dbReference>
<accession>A0A381UFM4</accession>
<reference evidence="5" key="1">
    <citation type="submission" date="2018-05" db="EMBL/GenBank/DDBJ databases">
        <authorList>
            <person name="Lanie J.A."/>
            <person name="Ng W.-L."/>
            <person name="Kazmierczak K.M."/>
            <person name="Andrzejewski T.M."/>
            <person name="Davidsen T.M."/>
            <person name="Wayne K.J."/>
            <person name="Tettelin H."/>
            <person name="Glass J.I."/>
            <person name="Rusch D."/>
            <person name="Podicherti R."/>
            <person name="Tsui H.-C.T."/>
            <person name="Winkler M.E."/>
        </authorList>
    </citation>
    <scope>NUCLEOTIDE SEQUENCE</scope>
</reference>
<evidence type="ECO:0000256" key="1">
    <source>
        <dbReference type="ARBA" id="ARBA00022603"/>
    </source>
</evidence>
<proteinExistence type="predicted"/>
<dbReference type="GO" id="GO:0032259">
    <property type="term" value="P:methylation"/>
    <property type="evidence" value="ECO:0007669"/>
    <property type="project" value="UniProtKB-KW"/>
</dbReference>
<keyword evidence="2" id="KW-0808">Transferase</keyword>
<dbReference type="Gene3D" id="2.20.25.110">
    <property type="entry name" value="S-adenosyl-L-methionine-dependent methyltransferases"/>
    <property type="match status" value="1"/>
</dbReference>
<dbReference type="InterPro" id="IPR029063">
    <property type="entry name" value="SAM-dependent_MTases_sf"/>
</dbReference>
<evidence type="ECO:0000313" key="5">
    <source>
        <dbReference type="EMBL" id="SVA26784.1"/>
    </source>
</evidence>
<protein>
    <recommendedName>
        <fullName evidence="4">Methyltransferase type 12 domain-containing protein</fullName>
    </recommendedName>
</protein>
<dbReference type="PANTHER" id="PTHR43464">
    <property type="entry name" value="METHYLTRANSFERASE"/>
    <property type="match status" value="1"/>
</dbReference>
<dbReference type="CDD" id="cd02440">
    <property type="entry name" value="AdoMet_MTases"/>
    <property type="match status" value="1"/>
</dbReference>
<organism evidence="5">
    <name type="scientific">marine metagenome</name>
    <dbReference type="NCBI Taxonomy" id="408172"/>
    <lineage>
        <taxon>unclassified sequences</taxon>
        <taxon>metagenomes</taxon>
        <taxon>ecological metagenomes</taxon>
    </lineage>
</organism>
<dbReference type="Gene3D" id="3.40.50.150">
    <property type="entry name" value="Vaccinia Virus protein VP39"/>
    <property type="match status" value="1"/>
</dbReference>
<evidence type="ECO:0000256" key="3">
    <source>
        <dbReference type="ARBA" id="ARBA00022691"/>
    </source>
</evidence>
<sequence length="280" mass="32364">MGFVYSAAIGVFWFGRLANTWHHGLVARWWSEFNRDWRGSEIEYFKNVIERYGQPALDVGCGTGRILVPCVEAGIEVHGTDISNEMIRLCRARLISLGLDADLTVTPTHELNLGQRYRTIISCGVFGVGTTREEDLDGLRRIRKHLTPGGCLIFDFYLPGENLNEWSIWSKRARPTLPSRWTKPDVRKTSDNDELALQTRTIEFDPMEQYSVREIRMKQYEDQELVNCHQYRIRLNSYFKNELLLMLNVAGFDQVEMYGGLSDEKPAAYEDYHLMVLARA</sequence>
<keyword evidence="1" id="KW-0489">Methyltransferase</keyword>
<evidence type="ECO:0000256" key="2">
    <source>
        <dbReference type="ARBA" id="ARBA00022679"/>
    </source>
</evidence>
<dbReference type="Pfam" id="PF08242">
    <property type="entry name" value="Methyltransf_12"/>
    <property type="match status" value="1"/>
</dbReference>
<feature type="domain" description="Methyltransferase type 12" evidence="4">
    <location>
        <begin position="57"/>
        <end position="152"/>
    </location>
</feature>
<name>A0A381UFM4_9ZZZZ</name>